<accession>A0A7M1S276</accession>
<name>A0A7M1S276_9BACT</name>
<protein>
    <submittedName>
        <fullName evidence="6">TetR/AcrR family transcriptional regulator</fullName>
    </submittedName>
</protein>
<organism evidence="6 7">
    <name type="scientific">Sulfurovum indicum</name>
    <dbReference type="NCBI Taxonomy" id="2779528"/>
    <lineage>
        <taxon>Bacteria</taxon>
        <taxon>Pseudomonadati</taxon>
        <taxon>Campylobacterota</taxon>
        <taxon>Epsilonproteobacteria</taxon>
        <taxon>Campylobacterales</taxon>
        <taxon>Sulfurovaceae</taxon>
        <taxon>Sulfurovum</taxon>
    </lineage>
</organism>
<keyword evidence="1" id="KW-0805">Transcription regulation</keyword>
<keyword evidence="2 4" id="KW-0238">DNA-binding</keyword>
<dbReference type="SUPFAM" id="SSF48498">
    <property type="entry name" value="Tetracyclin repressor-like, C-terminal domain"/>
    <property type="match status" value="1"/>
</dbReference>
<evidence type="ECO:0000256" key="3">
    <source>
        <dbReference type="ARBA" id="ARBA00023163"/>
    </source>
</evidence>
<feature type="domain" description="HTH tetR-type" evidence="5">
    <location>
        <begin position="8"/>
        <end position="68"/>
    </location>
</feature>
<dbReference type="EMBL" id="CP063164">
    <property type="protein sequence ID" value="QOR61527.1"/>
    <property type="molecule type" value="Genomic_DNA"/>
</dbReference>
<dbReference type="PANTHER" id="PTHR47506:SF6">
    <property type="entry name" value="HTH-TYPE TRANSCRIPTIONAL REPRESSOR NEMR"/>
    <property type="match status" value="1"/>
</dbReference>
<dbReference type="Pfam" id="PF00440">
    <property type="entry name" value="TetR_N"/>
    <property type="match status" value="1"/>
</dbReference>
<sequence>MPIIVDKDQKRKDIALSCRDIILQNGIQNLTIASIAKAAGIGKGTFYEYFKSKEALLFELVNILLQEYNLRMEEKLARLTSTREKVKVFADFFYEEESQDLRILYKMFTGVSLLTPQKEMVDFQKACFDHYYLWFESLIREGIANKELVPEMARMTKGVFATAQGMYIVAETTHDKENLKKEVHAYIDTLFTLVQTGRQKDTL</sequence>
<dbReference type="PANTHER" id="PTHR47506">
    <property type="entry name" value="TRANSCRIPTIONAL REGULATORY PROTEIN"/>
    <property type="match status" value="1"/>
</dbReference>
<dbReference type="InterPro" id="IPR023772">
    <property type="entry name" value="DNA-bd_HTH_TetR-type_CS"/>
</dbReference>
<keyword evidence="7" id="KW-1185">Reference proteome</keyword>
<evidence type="ECO:0000256" key="4">
    <source>
        <dbReference type="PROSITE-ProRule" id="PRU00335"/>
    </source>
</evidence>
<gene>
    <name evidence="6" type="ORF">IMZ28_08795</name>
</gene>
<evidence type="ECO:0000313" key="7">
    <source>
        <dbReference type="Proteomes" id="UP000595074"/>
    </source>
</evidence>
<dbReference type="InterPro" id="IPR009057">
    <property type="entry name" value="Homeodomain-like_sf"/>
</dbReference>
<dbReference type="KEGG" id="sinu:IMZ28_08795"/>
<dbReference type="PROSITE" id="PS50977">
    <property type="entry name" value="HTH_TETR_2"/>
    <property type="match status" value="1"/>
</dbReference>
<keyword evidence="3" id="KW-0804">Transcription</keyword>
<dbReference type="GO" id="GO:0003677">
    <property type="term" value="F:DNA binding"/>
    <property type="evidence" value="ECO:0007669"/>
    <property type="project" value="UniProtKB-UniRule"/>
</dbReference>
<dbReference type="PROSITE" id="PS01081">
    <property type="entry name" value="HTH_TETR_1"/>
    <property type="match status" value="1"/>
</dbReference>
<dbReference type="InterPro" id="IPR001647">
    <property type="entry name" value="HTH_TetR"/>
</dbReference>
<reference evidence="6 7" key="1">
    <citation type="submission" date="2020-10" db="EMBL/GenBank/DDBJ databases">
        <title>The genome of sulfurovum sp.</title>
        <authorList>
            <person name="Xie S."/>
            <person name="Shao Z."/>
            <person name="Jiang L."/>
        </authorList>
    </citation>
    <scope>NUCLEOTIDE SEQUENCE [LARGE SCALE GENOMIC DNA]</scope>
    <source>
        <strain evidence="6 7">ST-419</strain>
    </source>
</reference>
<proteinExistence type="predicted"/>
<dbReference type="AlphaFoldDB" id="A0A7M1S276"/>
<evidence type="ECO:0000256" key="1">
    <source>
        <dbReference type="ARBA" id="ARBA00023015"/>
    </source>
</evidence>
<dbReference type="PRINTS" id="PR00455">
    <property type="entry name" value="HTHTETR"/>
</dbReference>
<dbReference type="SUPFAM" id="SSF46689">
    <property type="entry name" value="Homeodomain-like"/>
    <property type="match status" value="1"/>
</dbReference>
<feature type="DNA-binding region" description="H-T-H motif" evidence="4">
    <location>
        <begin position="31"/>
        <end position="50"/>
    </location>
</feature>
<dbReference type="RefSeq" id="WP_197548208.1">
    <property type="nucleotide sequence ID" value="NZ_CP063164.1"/>
</dbReference>
<evidence type="ECO:0000313" key="6">
    <source>
        <dbReference type="EMBL" id="QOR61527.1"/>
    </source>
</evidence>
<dbReference type="Gene3D" id="1.10.357.10">
    <property type="entry name" value="Tetracycline Repressor, domain 2"/>
    <property type="match status" value="1"/>
</dbReference>
<evidence type="ECO:0000256" key="2">
    <source>
        <dbReference type="ARBA" id="ARBA00023125"/>
    </source>
</evidence>
<evidence type="ECO:0000259" key="5">
    <source>
        <dbReference type="PROSITE" id="PS50977"/>
    </source>
</evidence>
<dbReference type="Proteomes" id="UP000595074">
    <property type="component" value="Chromosome"/>
</dbReference>
<dbReference type="InterPro" id="IPR036271">
    <property type="entry name" value="Tet_transcr_reg_TetR-rel_C_sf"/>
</dbReference>